<dbReference type="Gene3D" id="3.20.20.80">
    <property type="entry name" value="Glycosidases"/>
    <property type="match status" value="1"/>
</dbReference>
<evidence type="ECO:0008006" key="3">
    <source>
        <dbReference type="Google" id="ProtNLM"/>
    </source>
</evidence>
<keyword evidence="2" id="KW-1185">Reference proteome</keyword>
<gene>
    <name evidence="1" type="ORF">DSM106044_02525</name>
</gene>
<dbReference type="PANTHER" id="PTHR41244:SF1">
    <property type="entry name" value="GLYCOSYLTRANSFERASE"/>
    <property type="match status" value="1"/>
</dbReference>
<dbReference type="Pfam" id="PF14307">
    <property type="entry name" value="Glyco_tran_WbsX"/>
    <property type="match status" value="1"/>
</dbReference>
<dbReference type="RefSeq" id="WP_044289458.1">
    <property type="nucleotide sequence ID" value="NZ_QGQD01000052.1"/>
</dbReference>
<dbReference type="InterPro" id="IPR032719">
    <property type="entry name" value="WbsX"/>
</dbReference>
<organism evidence="1 2">
    <name type="scientific">Robinsoniella peoriensis</name>
    <dbReference type="NCBI Taxonomy" id="180332"/>
    <lineage>
        <taxon>Bacteria</taxon>
        <taxon>Bacillati</taxon>
        <taxon>Bacillota</taxon>
        <taxon>Clostridia</taxon>
        <taxon>Lachnospirales</taxon>
        <taxon>Lachnospiraceae</taxon>
        <taxon>Robinsoniella</taxon>
    </lineage>
</organism>
<proteinExistence type="predicted"/>
<comment type="caution">
    <text evidence="1">The sequence shown here is derived from an EMBL/GenBank/DDBJ whole genome shotgun (WGS) entry which is preliminary data.</text>
</comment>
<dbReference type="STRING" id="180332.GCA_000797495_02890"/>
<sequence length="377" mass="44595">MNKQYEVAAYYFPNYHYDDRVQEWHGEGWNEWELVKNAKPRFEGHVQPKIPLWGYENEADPRVMEKKIEAAASHGLSAFIFDWYWHKEGPFLDRCLEEGYLQAENNKDLKFAIMWANHDWLEIHPATRFQPYPVRMKGEVSEEVFIQATDHIIDTYFVHPSYWKVDGRLYFSIYEMMSLVKGLGGLENTKRVLEELRSRVRERGLGELHLNAVVWGIETLPTENTLTNPNEIIEYLGIDSVTSYVWVHHIEFEHFPDTSYRKMREICKDEHARLQNQYPLPYIPNVTVGWDSTPRTVQTDRFDSIGYPYYPVYMDNTPMEFEKALYDAKEFLDKSEKSFNICTINAWNEWTEGSYLEPDTVNGMAYLDAIKKVFGDK</sequence>
<dbReference type="EMBL" id="QGQD01000052">
    <property type="protein sequence ID" value="TLD00578.1"/>
    <property type="molecule type" value="Genomic_DNA"/>
</dbReference>
<reference evidence="1 2" key="1">
    <citation type="journal article" date="2019" name="Anaerobe">
        <title>Detection of Robinsoniella peoriensis in multiple bone samples of a trauma patient.</title>
        <authorList>
            <person name="Schrottner P."/>
            <person name="Hartwich K."/>
            <person name="Bunk B."/>
            <person name="Schober I."/>
            <person name="Helbig S."/>
            <person name="Rudolph W.W."/>
            <person name="Gunzer F."/>
        </authorList>
    </citation>
    <scope>NUCLEOTIDE SEQUENCE [LARGE SCALE GENOMIC DNA]</scope>
    <source>
        <strain evidence="1 2">DSM 106044</strain>
    </source>
</reference>
<protein>
    <recommendedName>
        <fullName evidence="3">Glycosyltransferase WbsX</fullName>
    </recommendedName>
</protein>
<accession>A0A4V6HRV6</accession>
<evidence type="ECO:0000313" key="2">
    <source>
        <dbReference type="Proteomes" id="UP000306509"/>
    </source>
</evidence>
<dbReference type="AlphaFoldDB" id="A0A4V6HRV6"/>
<dbReference type="CDD" id="cd11579">
    <property type="entry name" value="Glyco_tran_WbsX"/>
    <property type="match status" value="1"/>
</dbReference>
<name>A0A4V6HRV6_9FIRM</name>
<dbReference type="PANTHER" id="PTHR41244">
    <property type="entry name" value="RHAMNAN SYNTHESIS F"/>
    <property type="match status" value="1"/>
</dbReference>
<dbReference type="Proteomes" id="UP000306509">
    <property type="component" value="Unassembled WGS sequence"/>
</dbReference>
<evidence type="ECO:0000313" key="1">
    <source>
        <dbReference type="EMBL" id="TLD00578.1"/>
    </source>
</evidence>